<evidence type="ECO:0000313" key="1">
    <source>
        <dbReference type="EMBL" id="QHU21176.1"/>
    </source>
</evidence>
<proteinExistence type="predicted"/>
<sequence>MVLNIELRNRIEIITDEYDKLYPPIGELKKIPSGDETEMYVTALFIYDNINIQRRYVIHPYRLKLFCSEKLRYIKYKNISLLIDKLVVRDF</sequence>
<accession>A0A6C0KVL6</accession>
<organism evidence="1">
    <name type="scientific">viral metagenome</name>
    <dbReference type="NCBI Taxonomy" id="1070528"/>
    <lineage>
        <taxon>unclassified sequences</taxon>
        <taxon>metagenomes</taxon>
        <taxon>organismal metagenomes</taxon>
    </lineage>
</organism>
<dbReference type="EMBL" id="MN740983">
    <property type="protein sequence ID" value="QHU21176.1"/>
    <property type="molecule type" value="Genomic_DNA"/>
</dbReference>
<protein>
    <submittedName>
        <fullName evidence="1">Uncharacterized protein</fullName>
    </submittedName>
</protein>
<dbReference type="AlphaFoldDB" id="A0A6C0KVL6"/>
<name>A0A6C0KVL6_9ZZZZ</name>
<reference evidence="1" key="1">
    <citation type="journal article" date="2020" name="Nature">
        <title>Giant virus diversity and host interactions through global metagenomics.</title>
        <authorList>
            <person name="Schulz F."/>
            <person name="Roux S."/>
            <person name="Paez-Espino D."/>
            <person name="Jungbluth S."/>
            <person name="Walsh D.A."/>
            <person name="Denef V.J."/>
            <person name="McMahon K.D."/>
            <person name="Konstantinidis K.T."/>
            <person name="Eloe-Fadrosh E.A."/>
            <person name="Kyrpides N.C."/>
            <person name="Woyke T."/>
        </authorList>
    </citation>
    <scope>NUCLEOTIDE SEQUENCE</scope>
    <source>
        <strain evidence="1">GVMAG-S-3300013094-100</strain>
    </source>
</reference>